<dbReference type="InterPro" id="IPR009012">
    <property type="entry name" value="GrpE_head"/>
</dbReference>
<dbReference type="InterPro" id="IPR000740">
    <property type="entry name" value="GrpE"/>
</dbReference>
<dbReference type="GO" id="GO:0006457">
    <property type="term" value="P:protein folding"/>
    <property type="evidence" value="ECO:0007669"/>
    <property type="project" value="InterPro"/>
</dbReference>
<proteinExistence type="inferred from homology"/>
<comment type="function">
    <text evidence="7 10 11">Participates actively in the response to hyperosmotic and heat shock by preventing the aggregation of stress-denatured proteins, in association with DnaK and GrpE. It is the nucleotide exchange factor for DnaK and may function as a thermosensor. Unfolded proteins bind initially to DnaJ; upon interaction with the DnaJ-bound protein, DnaK hydrolyzes its bound ATP, resulting in the formation of a stable complex. GrpE releases ADP from DnaK; ATP binding to DnaK triggers the release of the substrate protein, thus completing the reaction cycle. Several rounds of ATP-dependent interactions between DnaJ, DnaK and GrpE are required for fully efficient folding.</text>
</comment>
<sequence>MSKKKKQSSQVAQGENSTLAQENSSAGEEKIDPLKEQLEEQNNKYLRVLADFDNFKKRSATDRQQFTHFANQSLITELLPVLDGFGRALEAAKESRDICEGLSLIKKQFESIFTKHGVKEVEALGKPYDANFHQAMAQKEADGPEGIVLEEMLKGYTLNDRLIRPAMVIVSKKLEAQNSKS</sequence>
<dbReference type="GO" id="GO:0051082">
    <property type="term" value="F:unfolded protein binding"/>
    <property type="evidence" value="ECO:0007669"/>
    <property type="project" value="TreeGrafter"/>
</dbReference>
<evidence type="ECO:0000256" key="10">
    <source>
        <dbReference type="HAMAP-Rule" id="MF_01151"/>
    </source>
</evidence>
<dbReference type="GO" id="GO:0005737">
    <property type="term" value="C:cytoplasm"/>
    <property type="evidence" value="ECO:0007669"/>
    <property type="project" value="UniProtKB-SubCell"/>
</dbReference>
<evidence type="ECO:0000313" key="15">
    <source>
        <dbReference type="Proteomes" id="UP000177309"/>
    </source>
</evidence>
<protein>
    <recommendedName>
        <fullName evidence="8 10">Protein GrpE</fullName>
    </recommendedName>
    <alternativeName>
        <fullName evidence="9 10">HSP-70 cofactor</fullName>
    </alternativeName>
</protein>
<evidence type="ECO:0000256" key="13">
    <source>
        <dbReference type="SAM" id="MobiDB-lite"/>
    </source>
</evidence>
<name>A0A1F4TMM3_UNCSA</name>
<gene>
    <name evidence="10" type="primary">grpE</name>
    <name evidence="14" type="ORF">A2462_01855</name>
</gene>
<dbReference type="GO" id="GO:0051087">
    <property type="term" value="F:protein-folding chaperone binding"/>
    <property type="evidence" value="ECO:0007669"/>
    <property type="project" value="InterPro"/>
</dbReference>
<dbReference type="NCBIfam" id="NF010738">
    <property type="entry name" value="PRK14140.1"/>
    <property type="match status" value="1"/>
</dbReference>
<dbReference type="PANTHER" id="PTHR21237:SF23">
    <property type="entry name" value="GRPE PROTEIN HOMOLOG, MITOCHONDRIAL"/>
    <property type="match status" value="1"/>
</dbReference>
<keyword evidence="6 10" id="KW-0143">Chaperone</keyword>
<evidence type="ECO:0000256" key="11">
    <source>
        <dbReference type="RuleBase" id="RU000639"/>
    </source>
</evidence>
<evidence type="ECO:0000256" key="9">
    <source>
        <dbReference type="ARBA" id="ARBA00076414"/>
    </source>
</evidence>
<comment type="caution">
    <text evidence="14">The sequence shown here is derived from an EMBL/GenBank/DDBJ whole genome shotgun (WGS) entry which is preliminary data.</text>
</comment>
<evidence type="ECO:0000256" key="7">
    <source>
        <dbReference type="ARBA" id="ARBA00053401"/>
    </source>
</evidence>
<dbReference type="Pfam" id="PF01025">
    <property type="entry name" value="GrpE"/>
    <property type="match status" value="1"/>
</dbReference>
<keyword evidence="4 10" id="KW-0963">Cytoplasm</keyword>
<organism evidence="14 15">
    <name type="scientific">candidate division WOR-1 bacterium RIFOXYC2_FULL_41_25</name>
    <dbReference type="NCBI Taxonomy" id="1802586"/>
    <lineage>
        <taxon>Bacteria</taxon>
        <taxon>Bacillati</taxon>
        <taxon>Saganbacteria</taxon>
    </lineage>
</organism>
<feature type="compositionally biased region" description="Basic and acidic residues" evidence="13">
    <location>
        <begin position="27"/>
        <end position="37"/>
    </location>
</feature>
<dbReference type="PRINTS" id="PR00773">
    <property type="entry name" value="GRPEPROTEIN"/>
</dbReference>
<evidence type="ECO:0000256" key="3">
    <source>
        <dbReference type="ARBA" id="ARBA00011738"/>
    </source>
</evidence>
<dbReference type="EMBL" id="MEUI01000027">
    <property type="protein sequence ID" value="OGC33819.1"/>
    <property type="molecule type" value="Genomic_DNA"/>
</dbReference>
<comment type="similarity">
    <text evidence="2 10 12">Belongs to the GrpE family.</text>
</comment>
<dbReference type="GO" id="GO:0042803">
    <property type="term" value="F:protein homodimerization activity"/>
    <property type="evidence" value="ECO:0007669"/>
    <property type="project" value="InterPro"/>
</dbReference>
<feature type="compositionally biased region" description="Polar residues" evidence="13">
    <location>
        <begin position="11"/>
        <end position="26"/>
    </location>
</feature>
<evidence type="ECO:0000256" key="1">
    <source>
        <dbReference type="ARBA" id="ARBA00004496"/>
    </source>
</evidence>
<reference evidence="14 15" key="1">
    <citation type="journal article" date="2016" name="Nat. Commun.">
        <title>Thousands of microbial genomes shed light on interconnected biogeochemical processes in an aquifer system.</title>
        <authorList>
            <person name="Anantharaman K."/>
            <person name="Brown C.T."/>
            <person name="Hug L.A."/>
            <person name="Sharon I."/>
            <person name="Castelle C.J."/>
            <person name="Probst A.J."/>
            <person name="Thomas B.C."/>
            <person name="Singh A."/>
            <person name="Wilkins M.J."/>
            <person name="Karaoz U."/>
            <person name="Brodie E.L."/>
            <person name="Williams K.H."/>
            <person name="Hubbard S.S."/>
            <person name="Banfield J.F."/>
        </authorList>
    </citation>
    <scope>NUCLEOTIDE SEQUENCE [LARGE SCALE GENOMIC DNA]</scope>
</reference>
<dbReference type="PANTHER" id="PTHR21237">
    <property type="entry name" value="GRPE PROTEIN"/>
    <property type="match status" value="1"/>
</dbReference>
<dbReference type="HAMAP" id="MF_01151">
    <property type="entry name" value="GrpE"/>
    <property type="match status" value="1"/>
</dbReference>
<dbReference type="FunFam" id="2.30.22.10:FF:000001">
    <property type="entry name" value="Protein GrpE"/>
    <property type="match status" value="1"/>
</dbReference>
<dbReference type="SUPFAM" id="SSF51064">
    <property type="entry name" value="Head domain of nucleotide exchange factor GrpE"/>
    <property type="match status" value="1"/>
</dbReference>
<keyword evidence="5 10" id="KW-0346">Stress response</keyword>
<comment type="subcellular location">
    <subcellularLocation>
        <location evidence="1 10">Cytoplasm</location>
    </subcellularLocation>
</comment>
<evidence type="ECO:0000256" key="4">
    <source>
        <dbReference type="ARBA" id="ARBA00022490"/>
    </source>
</evidence>
<evidence type="ECO:0000313" key="14">
    <source>
        <dbReference type="EMBL" id="OGC33819.1"/>
    </source>
</evidence>
<evidence type="ECO:0000256" key="6">
    <source>
        <dbReference type="ARBA" id="ARBA00023186"/>
    </source>
</evidence>
<evidence type="ECO:0000256" key="8">
    <source>
        <dbReference type="ARBA" id="ARBA00072274"/>
    </source>
</evidence>
<dbReference type="PROSITE" id="PS01071">
    <property type="entry name" value="GRPE"/>
    <property type="match status" value="1"/>
</dbReference>
<dbReference type="SUPFAM" id="SSF58014">
    <property type="entry name" value="Coiled-coil domain of nucleotide exchange factor GrpE"/>
    <property type="match status" value="1"/>
</dbReference>
<accession>A0A1F4TMM3</accession>
<dbReference type="CDD" id="cd00446">
    <property type="entry name" value="GrpE"/>
    <property type="match status" value="1"/>
</dbReference>
<dbReference type="Gene3D" id="3.90.20.20">
    <property type="match status" value="1"/>
</dbReference>
<dbReference type="InterPro" id="IPR013805">
    <property type="entry name" value="GrpE_CC"/>
</dbReference>
<comment type="subunit">
    <text evidence="3 10">Homodimer.</text>
</comment>
<evidence type="ECO:0000256" key="5">
    <source>
        <dbReference type="ARBA" id="ARBA00023016"/>
    </source>
</evidence>
<dbReference type="Gene3D" id="2.30.22.10">
    <property type="entry name" value="Head domain of nucleotide exchange factor GrpE"/>
    <property type="match status" value="1"/>
</dbReference>
<evidence type="ECO:0000256" key="12">
    <source>
        <dbReference type="RuleBase" id="RU004478"/>
    </source>
</evidence>
<dbReference type="AlphaFoldDB" id="A0A1F4TMM3"/>
<evidence type="ECO:0000256" key="2">
    <source>
        <dbReference type="ARBA" id="ARBA00009054"/>
    </source>
</evidence>
<dbReference type="Proteomes" id="UP000177309">
    <property type="component" value="Unassembled WGS sequence"/>
</dbReference>
<feature type="region of interest" description="Disordered" evidence="13">
    <location>
        <begin position="1"/>
        <end position="37"/>
    </location>
</feature>
<dbReference type="GO" id="GO:0000774">
    <property type="term" value="F:adenyl-nucleotide exchange factor activity"/>
    <property type="evidence" value="ECO:0007669"/>
    <property type="project" value="InterPro"/>
</dbReference>